<reference evidence="2 3" key="1">
    <citation type="journal article" date="2020" name="Genomics">
        <title>Complete, high-quality genomes from long-read metagenomic sequencing of two wolf lichen thalli reveals enigmatic genome architecture.</title>
        <authorList>
            <person name="McKenzie S.K."/>
            <person name="Walston R.F."/>
            <person name="Allen J.L."/>
        </authorList>
    </citation>
    <scope>NUCLEOTIDE SEQUENCE [LARGE SCALE GENOMIC DNA]</scope>
    <source>
        <strain evidence="2">WasteWater1</strain>
    </source>
</reference>
<evidence type="ECO:0000256" key="1">
    <source>
        <dbReference type="SAM" id="MobiDB-lite"/>
    </source>
</evidence>
<dbReference type="AlphaFoldDB" id="A0A8H6FHK4"/>
<sequence>MPATPPALTSANAGHLLPVILLLYLRKDGNPDGIWSADVTLALMVGNPDGLDVIFALALEIPDGVEPWNPDRSETLGRGKEGTVGVELLDEIVGSPEGIDAANPEDVPIAVLFEEILGSPDEGDPLDEVLLDEIVRSPDEAEMVGTPVNELLEDIVGNPEAAVVDTAGITDGAELLASPVDEMFKERVWDPEGAIELWSPDRFALGWVKGGTVGEELLTEVSVPFSTGHTPPRGGSVVGLEPDEVEVGVVMFEDPVAMPDEKTENPVEAPEETPGVGTVELAGPIGITDGEPKTIGADLGGPLIGMTGGAVAVNDVKLVDPPGAFEAELETTAVALEGEEIPGETLEAGAVELIETTGAPEEPTVPEVVAEPGDALEIGRGDLRIALIEGKGIVAVLLGDNGTTVLDGAMPLEAGTVVAFTGEGSIINVVVRISKAVPEMVPSK</sequence>
<name>A0A8H6FHK4_9LECA</name>
<organism evidence="2 3">
    <name type="scientific">Letharia lupina</name>
    <dbReference type="NCBI Taxonomy" id="560253"/>
    <lineage>
        <taxon>Eukaryota</taxon>
        <taxon>Fungi</taxon>
        <taxon>Dikarya</taxon>
        <taxon>Ascomycota</taxon>
        <taxon>Pezizomycotina</taxon>
        <taxon>Lecanoromycetes</taxon>
        <taxon>OSLEUM clade</taxon>
        <taxon>Lecanoromycetidae</taxon>
        <taxon>Lecanorales</taxon>
        <taxon>Lecanorineae</taxon>
        <taxon>Parmeliaceae</taxon>
        <taxon>Letharia</taxon>
    </lineage>
</organism>
<protein>
    <submittedName>
        <fullName evidence="2">Uncharacterized protein</fullName>
    </submittedName>
</protein>
<accession>A0A8H6FHK4</accession>
<evidence type="ECO:0000313" key="3">
    <source>
        <dbReference type="Proteomes" id="UP000593566"/>
    </source>
</evidence>
<evidence type="ECO:0000313" key="2">
    <source>
        <dbReference type="EMBL" id="KAF6228064.1"/>
    </source>
</evidence>
<dbReference type="Proteomes" id="UP000593566">
    <property type="component" value="Unassembled WGS sequence"/>
</dbReference>
<comment type="caution">
    <text evidence="2">The sequence shown here is derived from an EMBL/GenBank/DDBJ whole genome shotgun (WGS) entry which is preliminary data.</text>
</comment>
<dbReference type="EMBL" id="JACCJB010000004">
    <property type="protein sequence ID" value="KAF6228064.1"/>
    <property type="molecule type" value="Genomic_DNA"/>
</dbReference>
<keyword evidence="3" id="KW-1185">Reference proteome</keyword>
<dbReference type="RefSeq" id="XP_037155998.1">
    <property type="nucleotide sequence ID" value="XM_037298662.1"/>
</dbReference>
<proteinExistence type="predicted"/>
<dbReference type="GeneID" id="59336189"/>
<feature type="region of interest" description="Disordered" evidence="1">
    <location>
        <begin position="259"/>
        <end position="278"/>
    </location>
</feature>
<gene>
    <name evidence="2" type="ORF">HO133_007792</name>
</gene>